<evidence type="ECO:0000256" key="2">
    <source>
        <dbReference type="ARBA" id="ARBA00022490"/>
    </source>
</evidence>
<keyword evidence="3" id="KW-0677">Repeat</keyword>
<comment type="subcellular location">
    <subcellularLocation>
        <location evidence="1">Cytoplasm</location>
    </subcellularLocation>
</comment>
<name>A0ABR6S484_ANAVA</name>
<keyword evidence="2" id="KW-0963">Cytoplasm</keyword>
<dbReference type="Pfam" id="PF13374">
    <property type="entry name" value="TPR_10"/>
    <property type="match status" value="1"/>
</dbReference>
<dbReference type="Gene3D" id="1.25.40.10">
    <property type="entry name" value="Tetratricopeptide repeat domain"/>
    <property type="match status" value="1"/>
</dbReference>
<dbReference type="GeneID" id="58724533"/>
<evidence type="ECO:0000313" key="6">
    <source>
        <dbReference type="Proteomes" id="UP000570851"/>
    </source>
</evidence>
<protein>
    <submittedName>
        <fullName evidence="5">Tetratricopeptide repeat protein</fullName>
    </submittedName>
</protein>
<dbReference type="Proteomes" id="UP000570851">
    <property type="component" value="Unassembled WGS sequence"/>
</dbReference>
<evidence type="ECO:0000256" key="4">
    <source>
        <dbReference type="ARBA" id="ARBA00022803"/>
    </source>
</evidence>
<keyword evidence="4" id="KW-0802">TPR repeat</keyword>
<gene>
    <name evidence="5" type="ORF">GNE12_04395</name>
</gene>
<dbReference type="SUPFAM" id="SSF48452">
    <property type="entry name" value="TPR-like"/>
    <property type="match status" value="1"/>
</dbReference>
<reference evidence="5 6" key="1">
    <citation type="submission" date="2019-11" db="EMBL/GenBank/DDBJ databases">
        <title>Comparison of genomes from free-living endosymbiotic cyanobacteria isolated from Azolla.</title>
        <authorList>
            <person name="Thiel T."/>
            <person name="Pratte B."/>
        </authorList>
    </citation>
    <scope>NUCLEOTIDE SEQUENCE [LARGE SCALE GENOMIC DNA]</scope>
    <source>
        <strain evidence="5 6">N2B</strain>
    </source>
</reference>
<evidence type="ECO:0000313" key="5">
    <source>
        <dbReference type="EMBL" id="MBC1301152.1"/>
    </source>
</evidence>
<dbReference type="EMBL" id="JACKZP010000009">
    <property type="protein sequence ID" value="MBC1301152.1"/>
    <property type="molecule type" value="Genomic_DNA"/>
</dbReference>
<keyword evidence="6" id="KW-1185">Reference proteome</keyword>
<dbReference type="PANTHER" id="PTHR45783">
    <property type="entry name" value="KINESIN LIGHT CHAIN"/>
    <property type="match status" value="1"/>
</dbReference>
<comment type="caution">
    <text evidence="5">The sequence shown here is derived from an EMBL/GenBank/DDBJ whole genome shotgun (WGS) entry which is preliminary data.</text>
</comment>
<proteinExistence type="predicted"/>
<dbReference type="RefSeq" id="WP_011318661.1">
    <property type="nucleotide sequence ID" value="NZ_JACKZP010000009.1"/>
</dbReference>
<sequence length="77" mass="8595">MSAVHHVSLLGDNHHSVAESLNNLVLLYYSQGKYNQSEPLYLQALDILERSLGANHPHTVTCRKNLANLGNSLQQEQ</sequence>
<organism evidence="5 6">
    <name type="scientific">Trichormus variabilis N2B</name>
    <dbReference type="NCBI Taxonomy" id="2681315"/>
    <lineage>
        <taxon>Bacteria</taxon>
        <taxon>Bacillati</taxon>
        <taxon>Cyanobacteriota</taxon>
        <taxon>Cyanophyceae</taxon>
        <taxon>Nostocales</taxon>
        <taxon>Nostocaceae</taxon>
        <taxon>Trichormus</taxon>
    </lineage>
</organism>
<accession>A0ABR6S484</accession>
<dbReference type="InterPro" id="IPR002151">
    <property type="entry name" value="Kinesin_light"/>
</dbReference>
<evidence type="ECO:0000256" key="3">
    <source>
        <dbReference type="ARBA" id="ARBA00022737"/>
    </source>
</evidence>
<dbReference type="InterPro" id="IPR011990">
    <property type="entry name" value="TPR-like_helical_dom_sf"/>
</dbReference>
<evidence type="ECO:0000256" key="1">
    <source>
        <dbReference type="ARBA" id="ARBA00004496"/>
    </source>
</evidence>
<dbReference type="PANTHER" id="PTHR45783:SF3">
    <property type="entry name" value="KINESIN LIGHT CHAIN"/>
    <property type="match status" value="1"/>
</dbReference>